<dbReference type="InterPro" id="IPR035909">
    <property type="entry name" value="CheB_C"/>
</dbReference>
<evidence type="ECO:0000256" key="3">
    <source>
        <dbReference type="ARBA" id="ARBA00048267"/>
    </source>
</evidence>
<comment type="caution">
    <text evidence="6">The sequence shown here is derived from an EMBL/GenBank/DDBJ whole genome shotgun (WGS) entry which is preliminary data.</text>
</comment>
<dbReference type="Pfam" id="PF01339">
    <property type="entry name" value="CheB_methylest"/>
    <property type="match status" value="1"/>
</dbReference>
<feature type="active site" evidence="4">
    <location>
        <position position="154"/>
    </location>
</feature>
<dbReference type="RefSeq" id="WP_246948581.1">
    <property type="nucleotide sequence ID" value="NZ_JALKII010000002.1"/>
</dbReference>
<accession>A0ABT0E552</accession>
<dbReference type="SUPFAM" id="SSF52738">
    <property type="entry name" value="Methylesterase CheB, C-terminal domain"/>
    <property type="match status" value="1"/>
</dbReference>
<comment type="catalytic activity">
    <reaction evidence="3">
        <text>[protein]-L-glutamate 5-O-methyl ester + H2O = L-glutamyl-[protein] + methanol + H(+)</text>
        <dbReference type="Rhea" id="RHEA:23236"/>
        <dbReference type="Rhea" id="RHEA-COMP:10208"/>
        <dbReference type="Rhea" id="RHEA-COMP:10311"/>
        <dbReference type="ChEBI" id="CHEBI:15377"/>
        <dbReference type="ChEBI" id="CHEBI:15378"/>
        <dbReference type="ChEBI" id="CHEBI:17790"/>
        <dbReference type="ChEBI" id="CHEBI:29973"/>
        <dbReference type="ChEBI" id="CHEBI:82795"/>
        <dbReference type="EC" id="3.1.1.61"/>
    </reaction>
</comment>
<dbReference type="PANTHER" id="PTHR42872:SF6">
    <property type="entry name" value="PROTEIN-GLUTAMATE METHYLESTERASE_PROTEIN-GLUTAMINE GLUTAMINASE"/>
    <property type="match status" value="1"/>
</dbReference>
<dbReference type="PROSITE" id="PS50122">
    <property type="entry name" value="CHEB"/>
    <property type="match status" value="1"/>
</dbReference>
<organism evidence="6 7">
    <name type="scientific">Alcanivorax quisquiliarum</name>
    <dbReference type="NCBI Taxonomy" id="2933565"/>
    <lineage>
        <taxon>Bacteria</taxon>
        <taxon>Pseudomonadati</taxon>
        <taxon>Pseudomonadota</taxon>
        <taxon>Gammaproteobacteria</taxon>
        <taxon>Oceanospirillales</taxon>
        <taxon>Alcanivoracaceae</taxon>
        <taxon>Alcanivorax</taxon>
    </lineage>
</organism>
<proteinExistence type="predicted"/>
<protein>
    <recommendedName>
        <fullName evidence="2">protein-glutamate methylesterase</fullName>
        <ecNumber evidence="2">3.1.1.61</ecNumber>
    </recommendedName>
</protein>
<sequence length="339" mass="36313">MTPRNPRIGVIADTSLQCHLLASAVRGQGYEVVLATAPDNLEAGWLEQKPDAWLVDLAQEDRWQVFLDMLLEQATTPILFCDSQAPARIAPEYPRWERRLLGKLLEVVGQPMIREELAALPARAKPARPIQAPAEFQAVPRGDAPERVWVLGASLGGPAAVKLFLDCLPPELPVAFFLAQHIDGAFLDTLAKVLCRDNSFQCQVGHDGSALRHGTVLIAPVDYAVTFTGTGRVCSLGKPWEGPYSPSIDQTMQNISLTFGARAGAILFSGMGVDGSVGVPQLAARGAPVWAQTAESCAVSSQPDAARETGCVSFNGGPEALARQLVESVRQELRSAALT</sequence>
<dbReference type="EC" id="3.1.1.61" evidence="2"/>
<dbReference type="PANTHER" id="PTHR42872">
    <property type="entry name" value="PROTEIN-GLUTAMATE METHYLESTERASE/PROTEIN-GLUTAMINE GLUTAMINASE"/>
    <property type="match status" value="1"/>
</dbReference>
<evidence type="ECO:0000256" key="1">
    <source>
        <dbReference type="ARBA" id="ARBA00022801"/>
    </source>
</evidence>
<dbReference type="EMBL" id="JALKII010000002">
    <property type="protein sequence ID" value="MCK0536819.1"/>
    <property type="molecule type" value="Genomic_DNA"/>
</dbReference>
<dbReference type="Gene3D" id="3.40.50.180">
    <property type="entry name" value="Methylesterase CheB, C-terminal domain"/>
    <property type="match status" value="1"/>
</dbReference>
<evidence type="ECO:0000313" key="6">
    <source>
        <dbReference type="EMBL" id="MCK0536819.1"/>
    </source>
</evidence>
<keyword evidence="7" id="KW-1185">Reference proteome</keyword>
<name>A0ABT0E552_9GAMM</name>
<evidence type="ECO:0000256" key="2">
    <source>
        <dbReference type="ARBA" id="ARBA00039140"/>
    </source>
</evidence>
<feature type="domain" description="CheB-type methylesterase" evidence="5">
    <location>
        <begin position="140"/>
        <end position="332"/>
    </location>
</feature>
<reference evidence="6" key="1">
    <citation type="submission" date="2022-04" db="EMBL/GenBank/DDBJ databases">
        <title>Alcanivorax sp. CY1518 draft genome sequence.</title>
        <authorList>
            <person name="Zhao G."/>
            <person name="An M."/>
        </authorList>
    </citation>
    <scope>NUCLEOTIDE SEQUENCE</scope>
    <source>
        <strain evidence="6">CY1518</strain>
    </source>
</reference>
<gene>
    <name evidence="6" type="ORF">MU846_03780</name>
</gene>
<dbReference type="InterPro" id="IPR000673">
    <property type="entry name" value="Sig_transdc_resp-reg_Me-estase"/>
</dbReference>
<keyword evidence="1 4" id="KW-0378">Hydrolase</keyword>
<evidence type="ECO:0000256" key="4">
    <source>
        <dbReference type="PROSITE-ProRule" id="PRU00050"/>
    </source>
</evidence>
<evidence type="ECO:0000259" key="5">
    <source>
        <dbReference type="PROSITE" id="PS50122"/>
    </source>
</evidence>
<feature type="active site" evidence="4">
    <location>
        <position position="181"/>
    </location>
</feature>
<feature type="active site" evidence="4">
    <location>
        <position position="274"/>
    </location>
</feature>
<keyword evidence="4" id="KW-0145">Chemotaxis</keyword>
<evidence type="ECO:0000313" key="7">
    <source>
        <dbReference type="Proteomes" id="UP001165524"/>
    </source>
</evidence>
<dbReference type="Proteomes" id="UP001165524">
    <property type="component" value="Unassembled WGS sequence"/>
</dbReference>